<name>A0A238BJ16_9BILA</name>
<dbReference type="AlphaFoldDB" id="A0A238BJ16"/>
<sequence length="93" mass="10878">MKKCRSAEFDVIIDNKNISQETSEIVQKLESKTHCTLKRLLNRVNERGKLVWTVQSVLVTLLLEIEIWNISSQVESMQKIFNNTMNRIEIESI</sequence>
<gene>
    <name evidence="1" type="ORF">X798_07646</name>
</gene>
<reference evidence="1 2" key="1">
    <citation type="submission" date="2015-12" db="EMBL/GenBank/DDBJ databases">
        <title>Draft genome of the nematode, Onchocerca flexuosa.</title>
        <authorList>
            <person name="Mitreva M."/>
        </authorList>
    </citation>
    <scope>NUCLEOTIDE SEQUENCE [LARGE SCALE GENOMIC DNA]</scope>
    <source>
        <strain evidence="1">Red Deer</strain>
    </source>
</reference>
<accession>A0A238BJ16</accession>
<proteinExistence type="predicted"/>
<dbReference type="Proteomes" id="UP000242913">
    <property type="component" value="Unassembled WGS sequence"/>
</dbReference>
<feature type="non-terminal residue" evidence="1">
    <location>
        <position position="93"/>
    </location>
</feature>
<evidence type="ECO:0000313" key="2">
    <source>
        <dbReference type="Proteomes" id="UP000242913"/>
    </source>
</evidence>
<evidence type="ECO:0000313" key="1">
    <source>
        <dbReference type="EMBL" id="OZC05381.1"/>
    </source>
</evidence>
<keyword evidence="2" id="KW-1185">Reference proteome</keyword>
<dbReference type="EMBL" id="KZ271412">
    <property type="protein sequence ID" value="OZC05381.1"/>
    <property type="molecule type" value="Genomic_DNA"/>
</dbReference>
<protein>
    <submittedName>
        <fullName evidence="1">Uncharacterized protein</fullName>
    </submittedName>
</protein>
<organism evidence="1 2">
    <name type="scientific">Onchocerca flexuosa</name>
    <dbReference type="NCBI Taxonomy" id="387005"/>
    <lineage>
        <taxon>Eukaryota</taxon>
        <taxon>Metazoa</taxon>
        <taxon>Ecdysozoa</taxon>
        <taxon>Nematoda</taxon>
        <taxon>Chromadorea</taxon>
        <taxon>Rhabditida</taxon>
        <taxon>Spirurina</taxon>
        <taxon>Spiruromorpha</taxon>
        <taxon>Filarioidea</taxon>
        <taxon>Onchocercidae</taxon>
        <taxon>Onchocerca</taxon>
    </lineage>
</organism>